<name>A0A1H1YZS2_9ACTN</name>
<dbReference type="SUPFAM" id="SSF63829">
    <property type="entry name" value="Calcium-dependent phosphotriesterase"/>
    <property type="match status" value="1"/>
</dbReference>
<protein>
    <submittedName>
        <fullName evidence="2">SMP-30/Gluconolaconase/LRE-like region-containing protein</fullName>
    </submittedName>
</protein>
<reference evidence="2 3" key="1">
    <citation type="submission" date="2016-10" db="EMBL/GenBank/DDBJ databases">
        <authorList>
            <person name="de Groot N.N."/>
        </authorList>
    </citation>
    <scope>NUCLEOTIDE SEQUENCE [LARGE SCALE GENOMIC DNA]</scope>
    <source>
        <strain evidence="2 3">DSM 21741</strain>
    </source>
</reference>
<gene>
    <name evidence="2" type="ORF">SAMN04488543_3509</name>
</gene>
<dbReference type="Gene3D" id="2.120.10.30">
    <property type="entry name" value="TolB, C-terminal domain"/>
    <property type="match status" value="1"/>
</dbReference>
<keyword evidence="1" id="KW-0732">Signal</keyword>
<evidence type="ECO:0000256" key="1">
    <source>
        <dbReference type="SAM" id="SignalP"/>
    </source>
</evidence>
<evidence type="ECO:0000313" key="3">
    <source>
        <dbReference type="Proteomes" id="UP000199092"/>
    </source>
</evidence>
<dbReference type="AlphaFoldDB" id="A0A1H1YZS2"/>
<evidence type="ECO:0000313" key="2">
    <source>
        <dbReference type="EMBL" id="SDT26839.1"/>
    </source>
</evidence>
<dbReference type="PANTHER" id="PTHR47197:SF3">
    <property type="entry name" value="DIHYDRO-HEME D1 DEHYDROGENASE"/>
    <property type="match status" value="1"/>
</dbReference>
<dbReference type="PANTHER" id="PTHR47197">
    <property type="entry name" value="PROTEIN NIRF"/>
    <property type="match status" value="1"/>
</dbReference>
<dbReference type="RefSeq" id="WP_091414435.1">
    <property type="nucleotide sequence ID" value="NZ_LT629749.1"/>
</dbReference>
<feature type="signal peptide" evidence="1">
    <location>
        <begin position="1"/>
        <end position="24"/>
    </location>
</feature>
<dbReference type="OrthoDB" id="504981at2"/>
<dbReference type="Proteomes" id="UP000199092">
    <property type="component" value="Chromosome I"/>
</dbReference>
<dbReference type="InterPro" id="IPR011042">
    <property type="entry name" value="6-blade_b-propeller_TolB-like"/>
</dbReference>
<dbReference type="EMBL" id="LT629749">
    <property type="protein sequence ID" value="SDT26839.1"/>
    <property type="molecule type" value="Genomic_DNA"/>
</dbReference>
<sequence>MTLRPRHRLLAAAKIAGVALTSAALTVTLAGPVAAHPRHHGDHADRPERIALPDGFQPEGIAVDQGSRAYLGSRTNGDILSVDLRTGKRHLVSRGLGVGNPSVGLKVDDGLIYVAGGGTGTGRVISARSGKILANHTFTAVSETSPSFVNDVVLTKHRAWFTDSAKPQLYSVTRSRNPKKARVATLPLTGEWVQAPAGTNSANGIAQSPDKRSLLVVDSATGTLFRVDPRTGVAKKVDLGGAQLTNGDGLLVRGRTLYAVQNRLNQVAVVHLDRSGSRGRLVDTLTSADLRAPATFDIPTTAAYYKGSLYLPNARFGVANAATTAEYWISRLRV</sequence>
<dbReference type="Pfam" id="PF20067">
    <property type="entry name" value="SSL_N"/>
    <property type="match status" value="1"/>
</dbReference>
<dbReference type="InterPro" id="IPR051200">
    <property type="entry name" value="Host-pathogen_enzymatic-act"/>
</dbReference>
<keyword evidence="3" id="KW-1185">Reference proteome</keyword>
<dbReference type="STRING" id="546871.SAMN04488543_3509"/>
<feature type="chain" id="PRO_5039660897" evidence="1">
    <location>
        <begin position="25"/>
        <end position="334"/>
    </location>
</feature>
<accession>A0A1H1YZS2</accession>
<organism evidence="2 3">
    <name type="scientific">Friedmanniella luteola</name>
    <dbReference type="NCBI Taxonomy" id="546871"/>
    <lineage>
        <taxon>Bacteria</taxon>
        <taxon>Bacillati</taxon>
        <taxon>Actinomycetota</taxon>
        <taxon>Actinomycetes</taxon>
        <taxon>Propionibacteriales</taxon>
        <taxon>Nocardioidaceae</taxon>
        <taxon>Friedmanniella</taxon>
    </lineage>
</organism>
<proteinExistence type="predicted"/>